<proteinExistence type="predicted"/>
<name>A0A7I9YKM8_MYCBU</name>
<dbReference type="RefSeq" id="WP_163709264.1">
    <property type="nucleotide sequence ID" value="NZ_BLKZ01000001.1"/>
</dbReference>
<gene>
    <name evidence="1" type="ORF">MBOU_12880</name>
</gene>
<dbReference type="AlphaFoldDB" id="A0A7I9YKM8"/>
<protein>
    <submittedName>
        <fullName evidence="1">Uncharacterized protein</fullName>
    </submittedName>
</protein>
<organism evidence="1 2">
    <name type="scientific">Mycobacterium bourgelatii</name>
    <dbReference type="NCBI Taxonomy" id="1273442"/>
    <lineage>
        <taxon>Bacteria</taxon>
        <taxon>Bacillati</taxon>
        <taxon>Actinomycetota</taxon>
        <taxon>Actinomycetes</taxon>
        <taxon>Mycobacteriales</taxon>
        <taxon>Mycobacteriaceae</taxon>
        <taxon>Mycobacterium</taxon>
    </lineage>
</organism>
<evidence type="ECO:0000313" key="2">
    <source>
        <dbReference type="Proteomes" id="UP000465360"/>
    </source>
</evidence>
<accession>A0A7I9YKM8</accession>
<dbReference type="EMBL" id="BLKZ01000001">
    <property type="protein sequence ID" value="GFG89246.1"/>
    <property type="molecule type" value="Genomic_DNA"/>
</dbReference>
<sequence length="76" mass="8236">MTIKCTMAFAGAFQEAVAAVLDAMATVGEERHGNLRSAKLAVEKAMRESHSNAEWFLADHLRRGIKDVEAHALLAA</sequence>
<reference evidence="1 2" key="1">
    <citation type="journal article" date="2019" name="Emerg. Microbes Infect.">
        <title>Comprehensive subspecies identification of 175 nontuberculous mycobacteria species based on 7547 genomic profiles.</title>
        <authorList>
            <person name="Matsumoto Y."/>
            <person name="Kinjo T."/>
            <person name="Motooka D."/>
            <person name="Nabeya D."/>
            <person name="Jung N."/>
            <person name="Uechi K."/>
            <person name="Horii T."/>
            <person name="Iida T."/>
            <person name="Fujita J."/>
            <person name="Nakamura S."/>
        </authorList>
    </citation>
    <scope>NUCLEOTIDE SEQUENCE [LARGE SCALE GENOMIC DNA]</scope>
    <source>
        <strain evidence="1 2">JCM 30725</strain>
    </source>
</reference>
<comment type="caution">
    <text evidence="1">The sequence shown here is derived from an EMBL/GenBank/DDBJ whole genome shotgun (WGS) entry which is preliminary data.</text>
</comment>
<keyword evidence="2" id="KW-1185">Reference proteome</keyword>
<dbReference type="Proteomes" id="UP000465360">
    <property type="component" value="Unassembled WGS sequence"/>
</dbReference>
<evidence type="ECO:0000313" key="1">
    <source>
        <dbReference type="EMBL" id="GFG89246.1"/>
    </source>
</evidence>